<dbReference type="Gene3D" id="1.10.10.10">
    <property type="entry name" value="Winged helix-like DNA-binding domain superfamily/Winged helix DNA-binding domain"/>
    <property type="match status" value="1"/>
</dbReference>
<dbReference type="GO" id="GO:0003700">
    <property type="term" value="F:DNA-binding transcription factor activity"/>
    <property type="evidence" value="ECO:0007669"/>
    <property type="project" value="TreeGrafter"/>
</dbReference>
<dbReference type="PROSITE" id="PS51077">
    <property type="entry name" value="HTH_ICLR"/>
    <property type="match status" value="1"/>
</dbReference>
<dbReference type="PROSITE" id="PS51078">
    <property type="entry name" value="ICLR_ED"/>
    <property type="match status" value="1"/>
</dbReference>
<dbReference type="OrthoDB" id="9791752at2"/>
<dbReference type="AlphaFoldDB" id="A0A0U2L407"/>
<keyword evidence="1" id="KW-0805">Transcription regulation</keyword>
<evidence type="ECO:0000256" key="5">
    <source>
        <dbReference type="ARBA" id="ARBA00070406"/>
    </source>
</evidence>
<organism evidence="6 7">
    <name type="scientific">Paenibacillus naphthalenovorans</name>
    <dbReference type="NCBI Taxonomy" id="162209"/>
    <lineage>
        <taxon>Bacteria</taxon>
        <taxon>Bacillati</taxon>
        <taxon>Bacillota</taxon>
        <taxon>Bacilli</taxon>
        <taxon>Bacillales</taxon>
        <taxon>Paenibacillaceae</taxon>
        <taxon>Paenibacillus</taxon>
    </lineage>
</organism>
<gene>
    <name evidence="6" type="ORF">IJ22_43720</name>
</gene>
<dbReference type="InterPro" id="IPR029016">
    <property type="entry name" value="GAF-like_dom_sf"/>
</dbReference>
<dbReference type="FunFam" id="1.10.10.10:FF:000056">
    <property type="entry name" value="IclR family transcriptional regulator"/>
    <property type="match status" value="1"/>
</dbReference>
<dbReference type="SUPFAM" id="SSF46785">
    <property type="entry name" value="Winged helix' DNA-binding domain"/>
    <property type="match status" value="1"/>
</dbReference>
<evidence type="ECO:0000256" key="4">
    <source>
        <dbReference type="ARBA" id="ARBA00058938"/>
    </source>
</evidence>
<dbReference type="PANTHER" id="PTHR30136:SF7">
    <property type="entry name" value="HTH-TYPE TRANSCRIPTIONAL REGULATOR KDGR-RELATED"/>
    <property type="match status" value="1"/>
</dbReference>
<dbReference type="GO" id="GO:0045892">
    <property type="term" value="P:negative regulation of DNA-templated transcription"/>
    <property type="evidence" value="ECO:0007669"/>
    <property type="project" value="TreeGrafter"/>
</dbReference>
<dbReference type="Pfam" id="PF01614">
    <property type="entry name" value="IclR_C"/>
    <property type="match status" value="1"/>
</dbReference>
<name>A0A0U2L407_9BACL</name>
<proteinExistence type="predicted"/>
<dbReference type="PANTHER" id="PTHR30136">
    <property type="entry name" value="HELIX-TURN-HELIX TRANSCRIPTIONAL REGULATOR, ICLR FAMILY"/>
    <property type="match status" value="1"/>
</dbReference>
<dbReference type="SMART" id="SM00346">
    <property type="entry name" value="HTH_ICLR"/>
    <property type="match status" value="1"/>
</dbReference>
<dbReference type="EMBL" id="CP013652">
    <property type="protein sequence ID" value="ALS24658.1"/>
    <property type="molecule type" value="Genomic_DNA"/>
</dbReference>
<keyword evidence="7" id="KW-1185">Reference proteome</keyword>
<dbReference type="SUPFAM" id="SSF55781">
    <property type="entry name" value="GAF domain-like"/>
    <property type="match status" value="1"/>
</dbReference>
<dbReference type="Proteomes" id="UP000061660">
    <property type="component" value="Chromosome"/>
</dbReference>
<dbReference type="Pfam" id="PF09339">
    <property type="entry name" value="HTH_IclR"/>
    <property type="match status" value="1"/>
</dbReference>
<evidence type="ECO:0000313" key="7">
    <source>
        <dbReference type="Proteomes" id="UP000061660"/>
    </source>
</evidence>
<evidence type="ECO:0000256" key="2">
    <source>
        <dbReference type="ARBA" id="ARBA00023125"/>
    </source>
</evidence>
<dbReference type="InterPro" id="IPR014757">
    <property type="entry name" value="Tscrpt_reg_IclR_C"/>
</dbReference>
<dbReference type="GO" id="GO:0003677">
    <property type="term" value="F:DNA binding"/>
    <property type="evidence" value="ECO:0007669"/>
    <property type="project" value="UniProtKB-KW"/>
</dbReference>
<accession>A0A0U2L407</accession>
<dbReference type="InterPro" id="IPR050707">
    <property type="entry name" value="HTH_MetabolicPath_Reg"/>
</dbReference>
<dbReference type="InterPro" id="IPR036388">
    <property type="entry name" value="WH-like_DNA-bd_sf"/>
</dbReference>
<evidence type="ECO:0000256" key="3">
    <source>
        <dbReference type="ARBA" id="ARBA00023163"/>
    </source>
</evidence>
<comment type="function">
    <text evidence="4">May be an activator protein for the gylABX operon.</text>
</comment>
<protein>
    <recommendedName>
        <fullName evidence="5">Glycerol operon regulatory protein</fullName>
    </recommendedName>
</protein>
<dbReference type="InterPro" id="IPR005471">
    <property type="entry name" value="Tscrpt_reg_IclR_N"/>
</dbReference>
<evidence type="ECO:0000313" key="6">
    <source>
        <dbReference type="EMBL" id="ALS24658.1"/>
    </source>
</evidence>
<keyword evidence="3" id="KW-0804">Transcription</keyword>
<sequence length="261" mass="29591">MPMIQAVERALLILDLFDEYDTELKITEISDRMVLHKSTVHSLLKTLQVHRYIEQNPENGKYRLGMKLLERGTIVMHNLDIRNVVRKHLIHLSNITGQTTNLVILDGKEGVYIDKVEGSKAIIRYSRIGKRIPIHCSAVGKVLVAYKEPKELKQLLKGYVYRQHTAKTIMSESYFMQELEKVRGQGYSVDNEENEPGVRCIAVPVRDHSGQVIAAISMSTLVARVSDAELMEHVQSLQQAAEEISEQMGFGIPSFHGKEVL</sequence>
<evidence type="ECO:0000256" key="1">
    <source>
        <dbReference type="ARBA" id="ARBA00023015"/>
    </source>
</evidence>
<dbReference type="Gene3D" id="3.30.450.40">
    <property type="match status" value="1"/>
</dbReference>
<keyword evidence="2" id="KW-0238">DNA-binding</keyword>
<dbReference type="KEGG" id="pnp:IJ22_43720"/>
<dbReference type="RefSeq" id="WP_054816995.1">
    <property type="nucleotide sequence ID" value="NZ_BJCS01000013.1"/>
</dbReference>
<dbReference type="InterPro" id="IPR036390">
    <property type="entry name" value="WH_DNA-bd_sf"/>
</dbReference>
<reference evidence="7" key="1">
    <citation type="submission" date="2015-12" db="EMBL/GenBank/DDBJ databases">
        <title>Complete genome sequences of two moderately thermophilic Paenibacillus species.</title>
        <authorList>
            <person name="Butler R.III."/>
            <person name="Wang J."/>
            <person name="Stark B.C."/>
            <person name="Pombert J.-F."/>
        </authorList>
    </citation>
    <scope>NUCLEOTIDE SEQUENCE [LARGE SCALE GENOMIC DNA]</scope>
    <source>
        <strain evidence="7">32O-Y</strain>
    </source>
</reference>
<dbReference type="STRING" id="162209.IJ22_43720"/>
<dbReference type="PATRIC" id="fig|162209.4.peg.4616"/>
<reference evidence="6 7" key="2">
    <citation type="journal article" date="2016" name="Genome Announc.">
        <title>Complete Genome Sequences of Two Interactive Moderate Thermophiles, Paenibacillus napthalenovorans 32O-Y and Paenibacillus sp. 32O-W.</title>
        <authorList>
            <person name="Butler R.R.III."/>
            <person name="Wang J."/>
            <person name="Stark B.C."/>
            <person name="Pombert J.F."/>
        </authorList>
    </citation>
    <scope>NUCLEOTIDE SEQUENCE [LARGE SCALE GENOMIC DNA]</scope>
    <source>
        <strain evidence="6 7">32O-Y</strain>
    </source>
</reference>